<feature type="signal peptide" evidence="1">
    <location>
        <begin position="1"/>
        <end position="22"/>
    </location>
</feature>
<reference evidence="4" key="1">
    <citation type="submission" date="2016-10" db="EMBL/GenBank/DDBJ databases">
        <authorList>
            <person name="Varghese N."/>
            <person name="Submissions S."/>
        </authorList>
    </citation>
    <scope>NUCLEOTIDE SEQUENCE [LARGE SCALE GENOMIC DNA]</scope>
    <source>
        <strain evidence="4">ANC 5109</strain>
    </source>
</reference>
<evidence type="ECO:0000256" key="1">
    <source>
        <dbReference type="SAM" id="SignalP"/>
    </source>
</evidence>
<name>A0A1H3G9D4_9GAMM</name>
<evidence type="ECO:0000313" key="4">
    <source>
        <dbReference type="Proteomes" id="UP000199035"/>
    </source>
</evidence>
<feature type="chain" id="PRO_5011575676" evidence="1">
    <location>
        <begin position="23"/>
        <end position="159"/>
    </location>
</feature>
<sequence length="159" mass="17092">MKLPFCALLTCILVGASALIYAENQQSTQFNVSISIKETCNITAANSADLDFGSINRASKGSNQSNHLAVTCTQGTPYRIALQSQRAMANATSNNTKIPYTLYQDANRTTLWGADTQNAYSNTGTGNTQKIPVWGQVNQANTNVPAGQYTDKVTAVITY</sequence>
<protein>
    <submittedName>
        <fullName evidence="3">Spore coat protein U (SCPU) domain-containing protein</fullName>
    </submittedName>
</protein>
<dbReference type="InterPro" id="IPR053167">
    <property type="entry name" value="Spore_coat_component"/>
</dbReference>
<dbReference type="PANTHER" id="PTHR37089">
    <property type="entry name" value="PROTEIN U-RELATED"/>
    <property type="match status" value="1"/>
</dbReference>
<dbReference type="EMBL" id="FNPK01000002">
    <property type="protein sequence ID" value="SDX99667.1"/>
    <property type="molecule type" value="Genomic_DNA"/>
</dbReference>
<keyword evidence="4" id="KW-1185">Reference proteome</keyword>
<dbReference type="SMART" id="SM00972">
    <property type="entry name" value="SCPU"/>
    <property type="match status" value="1"/>
</dbReference>
<keyword evidence="3" id="KW-0946">Virion</keyword>
<dbReference type="Gene3D" id="2.60.40.1090">
    <property type="entry name" value="Fimbrial-type adhesion domain"/>
    <property type="match status" value="1"/>
</dbReference>
<accession>A0A1H3G9D4</accession>
<keyword evidence="3" id="KW-0167">Capsid protein</keyword>
<dbReference type="InterPro" id="IPR036937">
    <property type="entry name" value="Adhesion_dom_fimbrial_sf"/>
</dbReference>
<dbReference type="GO" id="GO:0009289">
    <property type="term" value="C:pilus"/>
    <property type="evidence" value="ECO:0007669"/>
    <property type="project" value="InterPro"/>
</dbReference>
<dbReference type="Proteomes" id="UP000199035">
    <property type="component" value="Unassembled WGS sequence"/>
</dbReference>
<dbReference type="InterPro" id="IPR007893">
    <property type="entry name" value="Spore_coat_U/FanG"/>
</dbReference>
<dbReference type="RefSeq" id="WP_092687264.1">
    <property type="nucleotide sequence ID" value="NZ_FNPK01000002.1"/>
</dbReference>
<evidence type="ECO:0000259" key="2">
    <source>
        <dbReference type="Pfam" id="PF05229"/>
    </source>
</evidence>
<keyword evidence="1" id="KW-0732">Signal</keyword>
<organism evidence="3 4">
    <name type="scientific">Acinetobacter kyonggiensis</name>
    <dbReference type="NCBI Taxonomy" id="595670"/>
    <lineage>
        <taxon>Bacteria</taxon>
        <taxon>Pseudomonadati</taxon>
        <taxon>Pseudomonadota</taxon>
        <taxon>Gammaproteobacteria</taxon>
        <taxon>Moraxellales</taxon>
        <taxon>Moraxellaceae</taxon>
        <taxon>Acinetobacter</taxon>
    </lineage>
</organism>
<dbReference type="GO" id="GO:0007155">
    <property type="term" value="P:cell adhesion"/>
    <property type="evidence" value="ECO:0007669"/>
    <property type="project" value="InterPro"/>
</dbReference>
<dbReference type="STRING" id="595670.SAMN05421643_10267"/>
<dbReference type="AlphaFoldDB" id="A0A1H3G9D4"/>
<evidence type="ECO:0000313" key="3">
    <source>
        <dbReference type="EMBL" id="SDX99667.1"/>
    </source>
</evidence>
<gene>
    <name evidence="3" type="ORF">SAMN05421643_10267</name>
</gene>
<feature type="domain" description="Spore coat protein U/FanG" evidence="2">
    <location>
        <begin position="28"/>
        <end position="155"/>
    </location>
</feature>
<dbReference type="Pfam" id="PF05229">
    <property type="entry name" value="SCPU"/>
    <property type="match status" value="1"/>
</dbReference>
<proteinExistence type="predicted"/>